<organism evidence="17 18">
    <name type="scientific">Brevundimonas naejangsanensis</name>
    <dbReference type="NCBI Taxonomy" id="588932"/>
    <lineage>
        <taxon>Bacteria</taxon>
        <taxon>Pseudomonadati</taxon>
        <taxon>Pseudomonadota</taxon>
        <taxon>Alphaproteobacteria</taxon>
        <taxon>Caulobacterales</taxon>
        <taxon>Caulobacteraceae</taxon>
        <taxon>Brevundimonas</taxon>
    </lineage>
</organism>
<dbReference type="InterPro" id="IPR019818">
    <property type="entry name" value="IsoCit/isopropylmalate_DH_CS"/>
</dbReference>
<dbReference type="GO" id="GO:0009098">
    <property type="term" value="P:L-leucine biosynthetic process"/>
    <property type="evidence" value="ECO:0007669"/>
    <property type="project" value="UniProtKB-UniRule"/>
</dbReference>
<evidence type="ECO:0000256" key="7">
    <source>
        <dbReference type="ARBA" id="ARBA00022605"/>
    </source>
</evidence>
<keyword evidence="18" id="KW-1185">Reference proteome</keyword>
<keyword evidence="9 14" id="KW-0460">Magnesium</keyword>
<dbReference type="GO" id="GO:0005829">
    <property type="term" value="C:cytosol"/>
    <property type="evidence" value="ECO:0007669"/>
    <property type="project" value="TreeGrafter"/>
</dbReference>
<keyword evidence="10 14" id="KW-0560">Oxidoreductase</keyword>
<feature type="binding site" evidence="14">
    <location>
        <position position="114"/>
    </location>
    <ligand>
        <name>substrate</name>
    </ligand>
</feature>
<dbReference type="SUPFAM" id="SSF53659">
    <property type="entry name" value="Isocitrate/Isopropylmalate dehydrogenase-like"/>
    <property type="match status" value="1"/>
</dbReference>
<feature type="binding site" evidence="14">
    <location>
        <position position="104"/>
    </location>
    <ligand>
        <name>substrate</name>
    </ligand>
</feature>
<protein>
    <recommendedName>
        <fullName evidence="14">3-isopropylmalate dehydrogenase</fullName>
        <ecNumber evidence="14">1.1.1.85</ecNumber>
    </recommendedName>
    <alternativeName>
        <fullName evidence="14">3-IPM-DH</fullName>
    </alternativeName>
    <alternativeName>
        <fullName evidence="14">Beta-IPM dehydrogenase</fullName>
        <shortName evidence="14">IMDH</shortName>
    </alternativeName>
</protein>
<accession>A0A172Y842</accession>
<dbReference type="AlphaFoldDB" id="A0A172Y842"/>
<comment type="cofactor">
    <cofactor evidence="14 15">
        <name>Mg(2+)</name>
        <dbReference type="ChEBI" id="CHEBI:18420"/>
    </cofactor>
    <cofactor evidence="14 15">
        <name>Mn(2+)</name>
        <dbReference type="ChEBI" id="CHEBI:29035"/>
    </cofactor>
    <text evidence="14 15">Binds 1 Mg(2+) or Mn(2+) ion per subunit.</text>
</comment>
<feature type="site" description="Important for catalysis" evidence="14">
    <location>
        <position position="149"/>
    </location>
</feature>
<dbReference type="PANTHER" id="PTHR42979">
    <property type="entry name" value="3-ISOPROPYLMALATE DEHYDROGENASE"/>
    <property type="match status" value="1"/>
</dbReference>
<comment type="cofactor">
    <cofactor evidence="2">
        <name>Mn(2+)</name>
        <dbReference type="ChEBI" id="CHEBI:29035"/>
    </cofactor>
</comment>
<dbReference type="InterPro" id="IPR024084">
    <property type="entry name" value="IsoPropMal-DH-like_dom"/>
</dbReference>
<dbReference type="Gene3D" id="3.40.718.10">
    <property type="entry name" value="Isopropylmalate Dehydrogenase"/>
    <property type="match status" value="1"/>
</dbReference>
<evidence type="ECO:0000256" key="9">
    <source>
        <dbReference type="ARBA" id="ARBA00022842"/>
    </source>
</evidence>
<feature type="site" description="Important for catalysis" evidence="14">
    <location>
        <position position="194"/>
    </location>
</feature>
<feature type="binding site" evidence="14">
    <location>
        <position position="227"/>
    </location>
    <ligand>
        <name>Mg(2+)</name>
        <dbReference type="ChEBI" id="CHEBI:18420"/>
    </ligand>
</feature>
<evidence type="ECO:0000259" key="16">
    <source>
        <dbReference type="SMART" id="SM01329"/>
    </source>
</evidence>
<dbReference type="NCBIfam" id="TIGR00169">
    <property type="entry name" value="leuB"/>
    <property type="match status" value="1"/>
</dbReference>
<feature type="binding site" evidence="14">
    <location>
        <position position="251"/>
    </location>
    <ligand>
        <name>Mg(2+)</name>
        <dbReference type="ChEBI" id="CHEBI:18420"/>
    </ligand>
</feature>
<comment type="catalytic activity">
    <reaction evidence="1 14 15">
        <text>(2R,3S)-3-isopropylmalate + NAD(+) = 4-methyl-2-oxopentanoate + CO2 + NADH</text>
        <dbReference type="Rhea" id="RHEA:32271"/>
        <dbReference type="ChEBI" id="CHEBI:16526"/>
        <dbReference type="ChEBI" id="CHEBI:17865"/>
        <dbReference type="ChEBI" id="CHEBI:35121"/>
        <dbReference type="ChEBI" id="CHEBI:57540"/>
        <dbReference type="ChEBI" id="CHEBI:57945"/>
        <dbReference type="EC" id="1.1.1.85"/>
    </reaction>
</comment>
<comment type="subcellular location">
    <subcellularLocation>
        <location evidence="14">Cytoplasm</location>
    </subcellularLocation>
</comment>
<dbReference type="OrthoDB" id="9767905at2"/>
<dbReference type="UniPathway" id="UPA00048">
    <property type="reaction ID" value="UER00072"/>
</dbReference>
<dbReference type="FunFam" id="3.40.718.10:FF:000006">
    <property type="entry name" value="3-isopropylmalate dehydrogenase"/>
    <property type="match status" value="1"/>
</dbReference>
<evidence type="ECO:0000256" key="5">
    <source>
        <dbReference type="ARBA" id="ARBA00011738"/>
    </source>
</evidence>
<dbReference type="Pfam" id="PF00180">
    <property type="entry name" value="Iso_dh"/>
    <property type="match status" value="1"/>
</dbReference>
<evidence type="ECO:0000256" key="12">
    <source>
        <dbReference type="ARBA" id="ARBA00023211"/>
    </source>
</evidence>
<comment type="function">
    <text evidence="14 15">Catalyzes the oxidation of 3-carboxy-2-hydroxy-4-methylpentanoate (3-isopropylmalate) to 3-carboxy-4-methyl-2-oxopentanoate. The product decarboxylates to 4-methyl-2 oxopentanoate.</text>
</comment>
<keyword evidence="13 14" id="KW-0100">Branched-chain amino acid biosynthesis</keyword>
<evidence type="ECO:0000256" key="6">
    <source>
        <dbReference type="ARBA" id="ARBA00022430"/>
    </source>
</evidence>
<keyword evidence="12 14" id="KW-0464">Manganese</keyword>
<dbReference type="HAMAP" id="MF_01033">
    <property type="entry name" value="LeuB_type1"/>
    <property type="match status" value="1"/>
</dbReference>
<comment type="similarity">
    <text evidence="4 14">Belongs to the isocitrate and isopropylmalate dehydrogenases family. LeuB type 1 subfamily.</text>
</comment>
<feature type="binding site" evidence="14">
    <location>
        <position position="142"/>
    </location>
    <ligand>
        <name>substrate</name>
    </ligand>
</feature>
<reference evidence="17 18" key="1">
    <citation type="journal article" date="2014" name="Genome Announc.">
        <title>Genome Sequence of a Promising Hydrogen-Producing Facultative Anaerobic Bacterium, Brevundimonas naejangsanensis Strain B1.</title>
        <authorList>
            <person name="Su H."/>
            <person name="Zhang T."/>
            <person name="Bao M."/>
            <person name="Jiang Y."/>
            <person name="Wang Y."/>
            <person name="Tan T."/>
        </authorList>
    </citation>
    <scope>NUCLEOTIDE SEQUENCE [LARGE SCALE GENOMIC DNA]</scope>
    <source>
        <strain evidence="17 18">B1</strain>
    </source>
</reference>
<dbReference type="KEGG" id="bne:DA69_11550"/>
<feature type="domain" description="Isopropylmalate dehydrogenase-like" evidence="16">
    <location>
        <begin position="14"/>
        <end position="352"/>
    </location>
</feature>
<feature type="binding site" evidence="14">
    <location>
        <position position="255"/>
    </location>
    <ligand>
        <name>Mg(2+)</name>
        <dbReference type="ChEBI" id="CHEBI:18420"/>
    </ligand>
</feature>
<evidence type="ECO:0000256" key="2">
    <source>
        <dbReference type="ARBA" id="ARBA00001936"/>
    </source>
</evidence>
<dbReference type="GO" id="GO:0003862">
    <property type="term" value="F:3-isopropylmalate dehydrogenase activity"/>
    <property type="evidence" value="ECO:0007669"/>
    <property type="project" value="UniProtKB-UniRule"/>
</dbReference>
<feature type="binding site" evidence="14">
    <location>
        <begin position="285"/>
        <end position="297"/>
    </location>
    <ligand>
        <name>NAD(+)</name>
        <dbReference type="ChEBI" id="CHEBI:57540"/>
    </ligand>
</feature>
<evidence type="ECO:0000256" key="3">
    <source>
        <dbReference type="ARBA" id="ARBA00004762"/>
    </source>
</evidence>
<comment type="pathway">
    <text evidence="3 14 15">Amino-acid biosynthesis; L-leucine biosynthesis; L-leucine from 3-methyl-2-oxobutanoate: step 3/4.</text>
</comment>
<dbReference type="PANTHER" id="PTHR42979:SF1">
    <property type="entry name" value="3-ISOPROPYLMALATE DEHYDROGENASE"/>
    <property type="match status" value="1"/>
</dbReference>
<dbReference type="SMART" id="SM01329">
    <property type="entry name" value="Iso_dh"/>
    <property type="match status" value="1"/>
</dbReference>
<feature type="binding site" evidence="14">
    <location>
        <position position="227"/>
    </location>
    <ligand>
        <name>substrate</name>
    </ligand>
</feature>
<comment type="caution">
    <text evidence="14">Lacks conserved residue(s) required for the propagation of feature annotation.</text>
</comment>
<gene>
    <name evidence="14" type="primary">leuB</name>
    <name evidence="17" type="ORF">DA69_11550</name>
</gene>
<evidence type="ECO:0000256" key="8">
    <source>
        <dbReference type="ARBA" id="ARBA00022723"/>
    </source>
</evidence>
<dbReference type="Proteomes" id="UP000077603">
    <property type="component" value="Chromosome"/>
</dbReference>
<name>A0A172Y842_9CAUL</name>
<evidence type="ECO:0000256" key="14">
    <source>
        <dbReference type="HAMAP-Rule" id="MF_01033"/>
    </source>
</evidence>
<keyword evidence="6 14" id="KW-0432">Leucine biosynthesis</keyword>
<dbReference type="EC" id="1.1.1.85" evidence="14"/>
<evidence type="ECO:0000256" key="4">
    <source>
        <dbReference type="ARBA" id="ARBA00008319"/>
    </source>
</evidence>
<dbReference type="GO" id="GO:0051287">
    <property type="term" value="F:NAD binding"/>
    <property type="evidence" value="ECO:0007669"/>
    <property type="project" value="InterPro"/>
</dbReference>
<dbReference type="eggNOG" id="COG0473">
    <property type="taxonomic scope" value="Bacteria"/>
</dbReference>
<evidence type="ECO:0000313" key="18">
    <source>
        <dbReference type="Proteomes" id="UP000077603"/>
    </source>
</evidence>
<dbReference type="RefSeq" id="WP_025976567.1">
    <property type="nucleotide sequence ID" value="NZ_CP015614.1"/>
</dbReference>
<keyword evidence="7 14" id="KW-0028">Amino-acid biosynthesis</keyword>
<dbReference type="GO" id="GO:0000287">
    <property type="term" value="F:magnesium ion binding"/>
    <property type="evidence" value="ECO:0007669"/>
    <property type="project" value="InterPro"/>
</dbReference>
<comment type="subunit">
    <text evidence="5 14 15">Homodimer.</text>
</comment>
<evidence type="ECO:0000256" key="10">
    <source>
        <dbReference type="ARBA" id="ARBA00023002"/>
    </source>
</evidence>
<evidence type="ECO:0000256" key="1">
    <source>
        <dbReference type="ARBA" id="ARBA00000624"/>
    </source>
</evidence>
<proteinExistence type="inferred from homology"/>
<dbReference type="InterPro" id="IPR004429">
    <property type="entry name" value="Isopropylmalate_DH"/>
</dbReference>
<evidence type="ECO:0000313" key="17">
    <source>
        <dbReference type="EMBL" id="ANF55322.1"/>
    </source>
</evidence>
<evidence type="ECO:0000256" key="13">
    <source>
        <dbReference type="ARBA" id="ARBA00023304"/>
    </source>
</evidence>
<keyword evidence="14" id="KW-0963">Cytoplasm</keyword>
<dbReference type="PROSITE" id="PS00470">
    <property type="entry name" value="IDH_IMDH"/>
    <property type="match status" value="1"/>
</dbReference>
<evidence type="ECO:0000256" key="11">
    <source>
        <dbReference type="ARBA" id="ARBA00023027"/>
    </source>
</evidence>
<dbReference type="EMBL" id="CP015614">
    <property type="protein sequence ID" value="ANF55322.1"/>
    <property type="molecule type" value="Genomic_DNA"/>
</dbReference>
<sequence>MTAHDTPAAARAFNIVVLPGDGVGPEVALAAQRVLTCIGDIYGHRFDFTEHLIGGAAIDAVGESLPEETKAACIASDAVLLGAVGGPKWDGAPVRPEQGLLAIRKAMGLYANLRPLQVSPVLAHRSPLKKEIVEGVDLIVFRELTSGVYFGERTRTETSASDLCVYTVEEIERVARAAFQAAEQRRGKVTSVDKANVMETSRLWREVVTRIHAEEYPQITLEHALVDSMAMHLIRKPRDYDVILTENMFGDILSDEISVLGGSIGLLPSASLGANGPGLFEPIHGSAPDIAGQDLANPVGMVLSAAMMLRHSFQLEDEADSIEAAVAAVLASGAVTADLGGALGTVSATRAIVDAIRAIHWAAARHVPMHWA</sequence>
<keyword evidence="11 14" id="KW-0520">NAD</keyword>
<keyword evidence="8 14" id="KW-0479">Metal-binding</keyword>
<evidence type="ECO:0000256" key="15">
    <source>
        <dbReference type="RuleBase" id="RU004445"/>
    </source>
</evidence>
<dbReference type="STRING" id="588932.DA69_11550"/>